<keyword evidence="3" id="KW-1185">Reference proteome</keyword>
<comment type="caution">
    <text evidence="1">The sequence shown here is derived from an EMBL/GenBank/DDBJ whole genome shotgun (WGS) entry which is preliminary data.</text>
</comment>
<accession>A0A9D3YDS9</accession>
<proteinExistence type="predicted"/>
<name>A0A9D3YDS9_DREPO</name>
<evidence type="ECO:0000313" key="2">
    <source>
        <dbReference type="EMBL" id="KAH3696543.1"/>
    </source>
</evidence>
<reference evidence="1" key="1">
    <citation type="journal article" date="2019" name="bioRxiv">
        <title>The Genome of the Zebra Mussel, Dreissena polymorpha: A Resource for Invasive Species Research.</title>
        <authorList>
            <person name="McCartney M.A."/>
            <person name="Auch B."/>
            <person name="Kono T."/>
            <person name="Mallez S."/>
            <person name="Zhang Y."/>
            <person name="Obille A."/>
            <person name="Becker A."/>
            <person name="Abrahante J.E."/>
            <person name="Garbe J."/>
            <person name="Badalamenti J.P."/>
            <person name="Herman A."/>
            <person name="Mangelson H."/>
            <person name="Liachko I."/>
            <person name="Sullivan S."/>
            <person name="Sone E.D."/>
            <person name="Koren S."/>
            <person name="Silverstein K.A.T."/>
            <person name="Beckman K.B."/>
            <person name="Gohl D.M."/>
        </authorList>
    </citation>
    <scope>NUCLEOTIDE SEQUENCE</scope>
    <source>
        <strain evidence="1">Duluth1</strain>
        <tissue evidence="1">Whole animal</tissue>
    </source>
</reference>
<gene>
    <name evidence="1" type="ORF">DPMN_084013</name>
    <name evidence="2" type="ORF">DPMN_084014</name>
</gene>
<reference evidence="1" key="2">
    <citation type="submission" date="2020-11" db="EMBL/GenBank/DDBJ databases">
        <authorList>
            <person name="McCartney M.A."/>
            <person name="Auch B."/>
            <person name="Kono T."/>
            <person name="Mallez S."/>
            <person name="Becker A."/>
            <person name="Gohl D.M."/>
            <person name="Silverstein K.A.T."/>
            <person name="Koren S."/>
            <person name="Bechman K.B."/>
            <person name="Herman A."/>
            <person name="Abrahante J.E."/>
            <person name="Garbe J."/>
        </authorList>
    </citation>
    <scope>NUCLEOTIDE SEQUENCE</scope>
    <source>
        <strain evidence="1">Duluth1</strain>
        <tissue evidence="1">Whole animal</tissue>
    </source>
</reference>
<dbReference type="Proteomes" id="UP000828390">
    <property type="component" value="Unassembled WGS sequence"/>
</dbReference>
<evidence type="ECO:0000313" key="3">
    <source>
        <dbReference type="Proteomes" id="UP000828390"/>
    </source>
</evidence>
<dbReference type="EMBL" id="JAIWYP010000016">
    <property type="protein sequence ID" value="KAH3696543.1"/>
    <property type="molecule type" value="Genomic_DNA"/>
</dbReference>
<sequence>MLEEATRQELPPEGFYGGLIFDEMSIQSDVQLCKNGDVIELIGLVDLGEEGNISNTLRKGKK</sequence>
<organism evidence="1 3">
    <name type="scientific">Dreissena polymorpha</name>
    <name type="common">Zebra mussel</name>
    <name type="synonym">Mytilus polymorpha</name>
    <dbReference type="NCBI Taxonomy" id="45954"/>
    <lineage>
        <taxon>Eukaryota</taxon>
        <taxon>Metazoa</taxon>
        <taxon>Spiralia</taxon>
        <taxon>Lophotrochozoa</taxon>
        <taxon>Mollusca</taxon>
        <taxon>Bivalvia</taxon>
        <taxon>Autobranchia</taxon>
        <taxon>Heteroconchia</taxon>
        <taxon>Euheterodonta</taxon>
        <taxon>Imparidentia</taxon>
        <taxon>Neoheterodontei</taxon>
        <taxon>Myida</taxon>
        <taxon>Dreissenoidea</taxon>
        <taxon>Dreissenidae</taxon>
        <taxon>Dreissena</taxon>
    </lineage>
</organism>
<dbReference type="AlphaFoldDB" id="A0A9D3YDS9"/>
<protein>
    <submittedName>
        <fullName evidence="1">Uncharacterized protein</fullName>
    </submittedName>
</protein>
<evidence type="ECO:0000313" key="1">
    <source>
        <dbReference type="EMBL" id="KAH3696542.1"/>
    </source>
</evidence>
<dbReference type="EMBL" id="JAIWYP010000016">
    <property type="protein sequence ID" value="KAH3696542.1"/>
    <property type="molecule type" value="Genomic_DNA"/>
</dbReference>